<feature type="region of interest" description="Disordered" evidence="1">
    <location>
        <begin position="1"/>
        <end position="70"/>
    </location>
</feature>
<feature type="compositionally biased region" description="Polar residues" evidence="1">
    <location>
        <begin position="45"/>
        <end position="59"/>
    </location>
</feature>
<feature type="compositionally biased region" description="Polar residues" evidence="1">
    <location>
        <begin position="1"/>
        <end position="21"/>
    </location>
</feature>
<evidence type="ECO:0000313" key="3">
    <source>
        <dbReference type="Proteomes" id="UP000289152"/>
    </source>
</evidence>
<reference evidence="2 3" key="1">
    <citation type="submission" date="2016-06" db="EMBL/GenBank/DDBJ databases">
        <title>Evolution of pathogenesis and genome organization in the Tremellales.</title>
        <authorList>
            <person name="Cuomo C."/>
            <person name="Litvintseva A."/>
            <person name="Heitman J."/>
            <person name="Chen Y."/>
            <person name="Sun S."/>
            <person name="Springer D."/>
            <person name="Dromer F."/>
            <person name="Young S."/>
            <person name="Zeng Q."/>
            <person name="Chapman S."/>
            <person name="Gujja S."/>
            <person name="Saif S."/>
            <person name="Birren B."/>
        </authorList>
    </citation>
    <scope>NUCLEOTIDE SEQUENCE [LARGE SCALE GENOMIC DNA]</scope>
    <source>
        <strain evidence="2 3">ATCC 28783</strain>
    </source>
</reference>
<dbReference type="InParanoid" id="A0A4Q1BFK6"/>
<evidence type="ECO:0000256" key="1">
    <source>
        <dbReference type="SAM" id="MobiDB-lite"/>
    </source>
</evidence>
<keyword evidence="3" id="KW-1185">Reference proteome</keyword>
<dbReference type="AlphaFoldDB" id="A0A4Q1BFK6"/>
<sequence>MSPVQSHNFKNETLSSSSSIPTKGVHYPGQTDDCLTADTVHEDPSTLTNRTSVPESTVFESVRPPMSANPNVNSYTSELAGNVSNEKISDAEEEETKEVDVATQDLLTFFDQPREERRIQRVLRDSLEYERVVYKGDGDFTHDFTRDFTHQVSVVIDEKGPYLTTTQRGEQAAERRGRTVTNWEARWSPK</sequence>
<comment type="caution">
    <text evidence="2">The sequence shown here is derived from an EMBL/GenBank/DDBJ whole genome shotgun (WGS) entry which is preliminary data.</text>
</comment>
<accession>A0A4Q1BFK6</accession>
<dbReference type="Proteomes" id="UP000289152">
    <property type="component" value="Unassembled WGS sequence"/>
</dbReference>
<protein>
    <submittedName>
        <fullName evidence="2">Uncharacterized protein</fullName>
    </submittedName>
</protein>
<evidence type="ECO:0000313" key="2">
    <source>
        <dbReference type="EMBL" id="RXK34863.1"/>
    </source>
</evidence>
<gene>
    <name evidence="2" type="ORF">M231_07881</name>
</gene>
<name>A0A4Q1BFK6_TREME</name>
<dbReference type="VEuPathDB" id="FungiDB:TREMEDRAFT_59409"/>
<organism evidence="2 3">
    <name type="scientific">Tremella mesenterica</name>
    <name type="common">Jelly fungus</name>
    <dbReference type="NCBI Taxonomy" id="5217"/>
    <lineage>
        <taxon>Eukaryota</taxon>
        <taxon>Fungi</taxon>
        <taxon>Dikarya</taxon>
        <taxon>Basidiomycota</taxon>
        <taxon>Agaricomycotina</taxon>
        <taxon>Tremellomycetes</taxon>
        <taxon>Tremellales</taxon>
        <taxon>Tremellaceae</taxon>
        <taxon>Tremella</taxon>
    </lineage>
</organism>
<dbReference type="EMBL" id="SDIL01000179">
    <property type="protein sequence ID" value="RXK34863.1"/>
    <property type="molecule type" value="Genomic_DNA"/>
</dbReference>
<proteinExistence type="predicted"/>